<evidence type="ECO:0000313" key="1">
    <source>
        <dbReference type="EMBL" id="GAA2929271.1"/>
    </source>
</evidence>
<dbReference type="EMBL" id="BAAAXZ010000101">
    <property type="protein sequence ID" value="GAA2929271.1"/>
    <property type="molecule type" value="Genomic_DNA"/>
</dbReference>
<sequence length="66" mass="6734">MPTSQTTRAAITVVLPEPAPATITWGAGGAVMQAVCSGVKGDAEQVLELLGVGEARRHVPHGNGDR</sequence>
<evidence type="ECO:0000313" key="2">
    <source>
        <dbReference type="Proteomes" id="UP001501102"/>
    </source>
</evidence>
<organism evidence="1 2">
    <name type="scientific">Streptomyces thioluteus</name>
    <dbReference type="NCBI Taxonomy" id="66431"/>
    <lineage>
        <taxon>Bacteria</taxon>
        <taxon>Bacillati</taxon>
        <taxon>Actinomycetota</taxon>
        <taxon>Actinomycetes</taxon>
        <taxon>Kitasatosporales</taxon>
        <taxon>Streptomycetaceae</taxon>
        <taxon>Streptomyces</taxon>
    </lineage>
</organism>
<accession>A0ABP6JD07</accession>
<gene>
    <name evidence="1" type="ORF">GCM10020221_26360</name>
</gene>
<proteinExistence type="predicted"/>
<reference evidence="2" key="1">
    <citation type="journal article" date="2019" name="Int. J. Syst. Evol. Microbiol.">
        <title>The Global Catalogue of Microorganisms (GCM) 10K type strain sequencing project: providing services to taxonomists for standard genome sequencing and annotation.</title>
        <authorList>
            <consortium name="The Broad Institute Genomics Platform"/>
            <consortium name="The Broad Institute Genome Sequencing Center for Infectious Disease"/>
            <person name="Wu L."/>
            <person name="Ma J."/>
        </authorList>
    </citation>
    <scope>NUCLEOTIDE SEQUENCE [LARGE SCALE GENOMIC DNA]</scope>
    <source>
        <strain evidence="2">JCM 4087</strain>
    </source>
</reference>
<name>A0ABP6JD07_STRTU</name>
<protein>
    <submittedName>
        <fullName evidence="1">Uncharacterized protein</fullName>
    </submittedName>
</protein>
<dbReference type="Proteomes" id="UP001501102">
    <property type="component" value="Unassembled WGS sequence"/>
</dbReference>
<keyword evidence="2" id="KW-1185">Reference proteome</keyword>
<comment type="caution">
    <text evidence="1">The sequence shown here is derived from an EMBL/GenBank/DDBJ whole genome shotgun (WGS) entry which is preliminary data.</text>
</comment>